<dbReference type="Pfam" id="PF08528">
    <property type="entry name" value="Whi5"/>
    <property type="match status" value="1"/>
</dbReference>
<comment type="similarity">
    <text evidence="3">Belongs to the WHI5/NRM1 family.</text>
</comment>
<keyword evidence="7" id="KW-0804">Transcription</keyword>
<evidence type="ECO:0000313" key="10">
    <source>
        <dbReference type="EMBL" id="KAK7737725.1"/>
    </source>
</evidence>
<accession>A0AAN9YEQ6</accession>
<evidence type="ECO:0000256" key="1">
    <source>
        <dbReference type="ARBA" id="ARBA00004123"/>
    </source>
</evidence>
<comment type="caution">
    <text evidence="10">The sequence shown here is derived from an EMBL/GenBank/DDBJ whole genome shotgun (WGS) entry which is preliminary data.</text>
</comment>
<feature type="compositionally biased region" description="Basic and acidic residues" evidence="9">
    <location>
        <begin position="63"/>
        <end position="77"/>
    </location>
</feature>
<evidence type="ECO:0000256" key="8">
    <source>
        <dbReference type="ARBA" id="ARBA00023242"/>
    </source>
</evidence>
<sequence length="376" mass="39804">MNVTATPTKRRVLGSLDVNVQMSPRSSKVTGSPLKKANSHEAKARSSRNETPSPRKQPVSKEATPKKRALEEGEGEARGVQPVQKKLCSDSMSATEVSNPTTVENGQAAAVGPDEDVPPAYQATAGRRSISPDASSVFDASVMNTSQDTTITEPDTDAPVTTATTAAQIPIPFAATDTLTSLPPPPPPARRIPTREDFRKKAEILRLRLSLATYKVQTGQADVPLEELQVRPVPGMTRRRTPLPSMSAHTIQRSTPAQQWYRSRAPAGRDSAAAAAAEEGQALGEGDVGESDGNDDDNGNGNDNDDGDKKAVDDNINSSSRPSPPEKSVLPGLPPPSVVSTPRKRRNQEEEEARLSSSALRGGAAKGLLSLSQGSL</sequence>
<feature type="region of interest" description="Disordered" evidence="9">
    <location>
        <begin position="1"/>
        <end position="136"/>
    </location>
</feature>
<feature type="compositionally biased region" description="Acidic residues" evidence="9">
    <location>
        <begin position="287"/>
        <end position="306"/>
    </location>
</feature>
<feature type="compositionally biased region" description="Basic and acidic residues" evidence="9">
    <location>
        <begin position="38"/>
        <end position="48"/>
    </location>
</feature>
<proteinExistence type="inferred from homology"/>
<evidence type="ECO:0000256" key="9">
    <source>
        <dbReference type="SAM" id="MobiDB-lite"/>
    </source>
</evidence>
<dbReference type="EMBL" id="JAJSPL020000028">
    <property type="protein sequence ID" value="KAK7737725.1"/>
    <property type="molecule type" value="Genomic_DNA"/>
</dbReference>
<feature type="compositionally biased region" description="Polar residues" evidence="9">
    <location>
        <begin position="18"/>
        <end position="30"/>
    </location>
</feature>
<comment type="subcellular location">
    <subcellularLocation>
        <location evidence="2">Cytoplasm</location>
    </subcellularLocation>
    <subcellularLocation>
        <location evidence="1">Nucleus</location>
    </subcellularLocation>
</comment>
<keyword evidence="8" id="KW-0539">Nucleus</keyword>
<dbReference type="Proteomes" id="UP001320245">
    <property type="component" value="Unassembled WGS sequence"/>
</dbReference>
<feature type="compositionally biased region" description="Low complexity" evidence="9">
    <location>
        <begin position="265"/>
        <end position="285"/>
    </location>
</feature>
<keyword evidence="6" id="KW-0805">Transcription regulation</keyword>
<feature type="region of interest" description="Disordered" evidence="9">
    <location>
        <begin position="176"/>
        <end position="197"/>
    </location>
</feature>
<name>A0AAN9YEQ6_9PEZI</name>
<keyword evidence="11" id="KW-1185">Reference proteome</keyword>
<dbReference type="InterPro" id="IPR013734">
    <property type="entry name" value="TF_Nrm1/Whi5"/>
</dbReference>
<evidence type="ECO:0000256" key="7">
    <source>
        <dbReference type="ARBA" id="ARBA00023163"/>
    </source>
</evidence>
<evidence type="ECO:0000256" key="6">
    <source>
        <dbReference type="ARBA" id="ARBA00023015"/>
    </source>
</evidence>
<evidence type="ECO:0000256" key="2">
    <source>
        <dbReference type="ARBA" id="ARBA00004496"/>
    </source>
</evidence>
<protein>
    <submittedName>
        <fullName evidence="10">Uncharacterized protein</fullName>
    </submittedName>
</protein>
<keyword evidence="5" id="KW-0678">Repressor</keyword>
<dbReference type="GO" id="GO:0005634">
    <property type="term" value="C:nucleus"/>
    <property type="evidence" value="ECO:0007669"/>
    <property type="project" value="UniProtKB-SubCell"/>
</dbReference>
<feature type="compositionally biased region" description="Polar residues" evidence="9">
    <location>
        <begin position="247"/>
        <end position="261"/>
    </location>
</feature>
<feature type="compositionally biased region" description="Polar residues" evidence="9">
    <location>
        <begin position="90"/>
        <end position="105"/>
    </location>
</feature>
<evidence type="ECO:0000256" key="5">
    <source>
        <dbReference type="ARBA" id="ARBA00022491"/>
    </source>
</evidence>
<gene>
    <name evidence="10" type="ORF">SLS53_006344</name>
</gene>
<evidence type="ECO:0000256" key="3">
    <source>
        <dbReference type="ARBA" id="ARBA00006922"/>
    </source>
</evidence>
<evidence type="ECO:0000313" key="11">
    <source>
        <dbReference type="Proteomes" id="UP001320245"/>
    </source>
</evidence>
<keyword evidence="4" id="KW-0963">Cytoplasm</keyword>
<organism evidence="10 11">
    <name type="scientific">Cytospora paraplurivora</name>
    <dbReference type="NCBI Taxonomy" id="2898453"/>
    <lineage>
        <taxon>Eukaryota</taxon>
        <taxon>Fungi</taxon>
        <taxon>Dikarya</taxon>
        <taxon>Ascomycota</taxon>
        <taxon>Pezizomycotina</taxon>
        <taxon>Sordariomycetes</taxon>
        <taxon>Sordariomycetidae</taxon>
        <taxon>Diaporthales</taxon>
        <taxon>Cytosporaceae</taxon>
        <taxon>Cytospora</taxon>
    </lineage>
</organism>
<dbReference type="AlphaFoldDB" id="A0AAN9YEQ6"/>
<reference evidence="10 11" key="1">
    <citation type="journal article" date="2023" name="PLoS ONE">
        <title>Cytospora paraplurivora sp. nov. isolated from orchards with fruit tree decline syndrome in Ontario, Canada.</title>
        <authorList>
            <person name="Ilyukhin E."/>
            <person name="Nguyen H.D.T."/>
            <person name="Castle A.J."/>
            <person name="Ellouze W."/>
        </authorList>
    </citation>
    <scope>NUCLEOTIDE SEQUENCE [LARGE SCALE GENOMIC DNA]</scope>
    <source>
        <strain evidence="10 11">FDS-564</strain>
    </source>
</reference>
<dbReference type="GO" id="GO:0005737">
    <property type="term" value="C:cytoplasm"/>
    <property type="evidence" value="ECO:0007669"/>
    <property type="project" value="UniProtKB-SubCell"/>
</dbReference>
<feature type="region of interest" description="Disordered" evidence="9">
    <location>
        <begin position="232"/>
        <end position="376"/>
    </location>
</feature>
<evidence type="ECO:0000256" key="4">
    <source>
        <dbReference type="ARBA" id="ARBA00022490"/>
    </source>
</evidence>